<sequence length="288" mass="32551">MNAELMKPYTVEEITSAISHMASLKSLGPDGMPPIFFQKYWHIIKFDVINCVLNILNDRVLDPSLNFTHIVLIPKIHKPELITHFHPISLCNVIMRITTKCIANRLKPLLDKIITPTQSAFVSSRLITDNVLIAFEINYFIKNKTWGKTGHMALKPNISKAYDKVEWNFLRQVLFKLGFHDHFIQLVLLCISSVSYSIILSSKQFGHIIPERGLRQGDPLSPYLFLLCTEALSSLISRAESHGSLQVYGKTSGQEINIEKSVIVFSKNTADNLRTDISEGLGKTSREA</sequence>
<dbReference type="CDD" id="cd01650">
    <property type="entry name" value="RT_nLTR_like"/>
    <property type="match status" value="1"/>
</dbReference>
<name>A0AAW2K6N3_9LAMI</name>
<dbReference type="PANTHER" id="PTHR46890">
    <property type="entry name" value="NON-LTR RETROLELEMENT REVERSE TRANSCRIPTASE-LIKE PROTEIN-RELATED"/>
    <property type="match status" value="1"/>
</dbReference>
<proteinExistence type="predicted"/>
<dbReference type="SUPFAM" id="SSF56672">
    <property type="entry name" value="DNA/RNA polymerases"/>
    <property type="match status" value="1"/>
</dbReference>
<accession>A0AAW2K6N3</accession>
<evidence type="ECO:0000259" key="1">
    <source>
        <dbReference type="Pfam" id="PF00078"/>
    </source>
</evidence>
<dbReference type="InterPro" id="IPR052343">
    <property type="entry name" value="Retrotransposon-Effector_Assoc"/>
</dbReference>
<dbReference type="InterPro" id="IPR043502">
    <property type="entry name" value="DNA/RNA_pol_sf"/>
</dbReference>
<reference evidence="2" key="1">
    <citation type="submission" date="2020-06" db="EMBL/GenBank/DDBJ databases">
        <authorList>
            <person name="Li T."/>
            <person name="Hu X."/>
            <person name="Zhang T."/>
            <person name="Song X."/>
            <person name="Zhang H."/>
            <person name="Dai N."/>
            <person name="Sheng W."/>
            <person name="Hou X."/>
            <person name="Wei L."/>
        </authorList>
    </citation>
    <scope>NUCLEOTIDE SEQUENCE</scope>
    <source>
        <strain evidence="2">G01</strain>
        <tissue evidence="2">Leaf</tissue>
    </source>
</reference>
<dbReference type="Pfam" id="PF00078">
    <property type="entry name" value="RVT_1"/>
    <property type="match status" value="1"/>
</dbReference>
<dbReference type="EMBL" id="JACGWK010000244">
    <property type="protein sequence ID" value="KAL0302585.1"/>
    <property type="molecule type" value="Genomic_DNA"/>
</dbReference>
<evidence type="ECO:0000313" key="2">
    <source>
        <dbReference type="EMBL" id="KAL0302585.1"/>
    </source>
</evidence>
<dbReference type="AlphaFoldDB" id="A0AAW2K6N3"/>
<dbReference type="InterPro" id="IPR000477">
    <property type="entry name" value="RT_dom"/>
</dbReference>
<protein>
    <submittedName>
        <fullName evidence="2">Mitochondrial protein</fullName>
    </submittedName>
</protein>
<reference evidence="2" key="2">
    <citation type="journal article" date="2024" name="Plant">
        <title>Genomic evolution and insights into agronomic trait innovations of Sesamum species.</title>
        <authorList>
            <person name="Miao H."/>
            <person name="Wang L."/>
            <person name="Qu L."/>
            <person name="Liu H."/>
            <person name="Sun Y."/>
            <person name="Le M."/>
            <person name="Wang Q."/>
            <person name="Wei S."/>
            <person name="Zheng Y."/>
            <person name="Lin W."/>
            <person name="Duan Y."/>
            <person name="Cao H."/>
            <person name="Xiong S."/>
            <person name="Wang X."/>
            <person name="Wei L."/>
            <person name="Li C."/>
            <person name="Ma Q."/>
            <person name="Ju M."/>
            <person name="Zhao R."/>
            <person name="Li G."/>
            <person name="Mu C."/>
            <person name="Tian Q."/>
            <person name="Mei H."/>
            <person name="Zhang T."/>
            <person name="Gao T."/>
            <person name="Zhang H."/>
        </authorList>
    </citation>
    <scope>NUCLEOTIDE SEQUENCE</scope>
    <source>
        <strain evidence="2">G01</strain>
    </source>
</reference>
<dbReference type="PANTHER" id="PTHR46890:SF48">
    <property type="entry name" value="RNA-DIRECTED DNA POLYMERASE"/>
    <property type="match status" value="1"/>
</dbReference>
<gene>
    <name evidence="2" type="ORF">Sangu_3092600</name>
</gene>
<feature type="domain" description="Reverse transcriptase" evidence="1">
    <location>
        <begin position="76"/>
        <end position="238"/>
    </location>
</feature>
<comment type="caution">
    <text evidence="2">The sequence shown here is derived from an EMBL/GenBank/DDBJ whole genome shotgun (WGS) entry which is preliminary data.</text>
</comment>
<organism evidence="2">
    <name type="scientific">Sesamum angustifolium</name>
    <dbReference type="NCBI Taxonomy" id="2727405"/>
    <lineage>
        <taxon>Eukaryota</taxon>
        <taxon>Viridiplantae</taxon>
        <taxon>Streptophyta</taxon>
        <taxon>Embryophyta</taxon>
        <taxon>Tracheophyta</taxon>
        <taxon>Spermatophyta</taxon>
        <taxon>Magnoliopsida</taxon>
        <taxon>eudicotyledons</taxon>
        <taxon>Gunneridae</taxon>
        <taxon>Pentapetalae</taxon>
        <taxon>asterids</taxon>
        <taxon>lamiids</taxon>
        <taxon>Lamiales</taxon>
        <taxon>Pedaliaceae</taxon>
        <taxon>Sesamum</taxon>
    </lineage>
</organism>